<dbReference type="Gene3D" id="3.10.105.10">
    <property type="entry name" value="Dipeptide-binding Protein, Domain 3"/>
    <property type="match status" value="1"/>
</dbReference>
<feature type="signal peptide" evidence="5">
    <location>
        <begin position="1"/>
        <end position="29"/>
    </location>
</feature>
<name>A0A6N6VSA9_9BACT</name>
<dbReference type="EMBL" id="WFLM01000006">
    <property type="protein sequence ID" value="KAB8036516.1"/>
    <property type="molecule type" value="Genomic_DNA"/>
</dbReference>
<dbReference type="GO" id="GO:0015833">
    <property type="term" value="P:peptide transport"/>
    <property type="evidence" value="ECO:0007669"/>
    <property type="project" value="TreeGrafter"/>
</dbReference>
<comment type="caution">
    <text evidence="7">The sequence shown here is derived from an EMBL/GenBank/DDBJ whole genome shotgun (WGS) entry which is preliminary data.</text>
</comment>
<dbReference type="AlphaFoldDB" id="A0A6N6VSA9"/>
<comment type="similarity">
    <text evidence="2">Belongs to the bacterial solute-binding protein 5 family.</text>
</comment>
<dbReference type="GO" id="GO:0030288">
    <property type="term" value="C:outer membrane-bounded periplasmic space"/>
    <property type="evidence" value="ECO:0007669"/>
    <property type="project" value="TreeGrafter"/>
</dbReference>
<dbReference type="SUPFAM" id="SSF53850">
    <property type="entry name" value="Periplasmic binding protein-like II"/>
    <property type="match status" value="1"/>
</dbReference>
<feature type="domain" description="Solute-binding protein family 5" evidence="6">
    <location>
        <begin position="85"/>
        <end position="465"/>
    </location>
</feature>
<feature type="chain" id="PRO_5026683728" evidence="5">
    <location>
        <begin position="30"/>
        <end position="551"/>
    </location>
</feature>
<evidence type="ECO:0000256" key="4">
    <source>
        <dbReference type="ARBA" id="ARBA00022729"/>
    </source>
</evidence>
<dbReference type="InterPro" id="IPR000914">
    <property type="entry name" value="SBP_5_dom"/>
</dbReference>
<evidence type="ECO:0000313" key="7">
    <source>
        <dbReference type="EMBL" id="KAB8036516.1"/>
    </source>
</evidence>
<dbReference type="Pfam" id="PF00496">
    <property type="entry name" value="SBP_bac_5"/>
    <property type="match status" value="1"/>
</dbReference>
<evidence type="ECO:0000256" key="1">
    <source>
        <dbReference type="ARBA" id="ARBA00004196"/>
    </source>
</evidence>
<organism evidence="7 8">
    <name type="scientific">Silvanigrella paludirubra</name>
    <dbReference type="NCBI Taxonomy" id="2499159"/>
    <lineage>
        <taxon>Bacteria</taxon>
        <taxon>Pseudomonadati</taxon>
        <taxon>Bdellovibrionota</taxon>
        <taxon>Oligoflexia</taxon>
        <taxon>Silvanigrellales</taxon>
        <taxon>Silvanigrellaceae</taxon>
        <taxon>Silvanigrella</taxon>
    </lineage>
</organism>
<evidence type="ECO:0000256" key="2">
    <source>
        <dbReference type="ARBA" id="ARBA00005695"/>
    </source>
</evidence>
<dbReference type="GO" id="GO:1904680">
    <property type="term" value="F:peptide transmembrane transporter activity"/>
    <property type="evidence" value="ECO:0007669"/>
    <property type="project" value="TreeGrafter"/>
</dbReference>
<dbReference type="InterPro" id="IPR030678">
    <property type="entry name" value="Peptide/Ni-bd"/>
</dbReference>
<reference evidence="7 8" key="1">
    <citation type="submission" date="2019-10" db="EMBL/GenBank/DDBJ databases">
        <title>New species of Slilvanegrellaceae.</title>
        <authorList>
            <person name="Pitt A."/>
            <person name="Hahn M.W."/>
        </authorList>
    </citation>
    <scope>NUCLEOTIDE SEQUENCE [LARGE SCALE GENOMIC DNA]</scope>
    <source>
        <strain evidence="7 8">SP-Ram-0.45-NSY-1</strain>
    </source>
</reference>
<dbReference type="Proteomes" id="UP000437748">
    <property type="component" value="Unassembled WGS sequence"/>
</dbReference>
<dbReference type="GO" id="GO:0043190">
    <property type="term" value="C:ATP-binding cassette (ABC) transporter complex"/>
    <property type="evidence" value="ECO:0007669"/>
    <property type="project" value="InterPro"/>
</dbReference>
<dbReference type="CDD" id="cd08504">
    <property type="entry name" value="PBP2_OppA"/>
    <property type="match status" value="1"/>
</dbReference>
<dbReference type="Gene3D" id="3.40.190.10">
    <property type="entry name" value="Periplasmic binding protein-like II"/>
    <property type="match status" value="1"/>
</dbReference>
<keyword evidence="3" id="KW-0813">Transport</keyword>
<evidence type="ECO:0000256" key="3">
    <source>
        <dbReference type="ARBA" id="ARBA00022448"/>
    </source>
</evidence>
<dbReference type="OrthoDB" id="5288454at2"/>
<proteinExistence type="inferred from homology"/>
<evidence type="ECO:0000256" key="5">
    <source>
        <dbReference type="SAM" id="SignalP"/>
    </source>
</evidence>
<dbReference type="InterPro" id="IPR039424">
    <property type="entry name" value="SBP_5"/>
</dbReference>
<keyword evidence="4 5" id="KW-0732">Signal</keyword>
<gene>
    <name evidence="7" type="ORF">GCL60_15435</name>
</gene>
<dbReference type="RefSeq" id="WP_153421643.1">
    <property type="nucleotide sequence ID" value="NZ_WFLM01000006.1"/>
</dbReference>
<keyword evidence="8" id="KW-1185">Reference proteome</keyword>
<comment type="subcellular location">
    <subcellularLocation>
        <location evidence="1">Cell envelope</location>
    </subcellularLocation>
</comment>
<dbReference type="PANTHER" id="PTHR30290">
    <property type="entry name" value="PERIPLASMIC BINDING COMPONENT OF ABC TRANSPORTER"/>
    <property type="match status" value="1"/>
</dbReference>
<accession>A0A6N6VSA9</accession>
<dbReference type="PANTHER" id="PTHR30290:SF10">
    <property type="entry name" value="PERIPLASMIC OLIGOPEPTIDE-BINDING PROTEIN-RELATED"/>
    <property type="match status" value="1"/>
</dbReference>
<protein>
    <submittedName>
        <fullName evidence="7">Oligopeptide ABC transporter substrate-binding protein OppA</fullName>
    </submittedName>
</protein>
<sequence>MTLIKTSVCTRFFVPAFLSLFSLTINAYAAEVPAGTKLAKKQIFNVGIGAEAPTLDPQKGQDNVSARIGYDLYEGLATENEKGDIVPGIASKWDISKDGLTYTFYIRPNAKFSDGSPITAEDAVFSIRRLVDPKLASPYAELISMVKNAESIASGKAKPEELGVKAIDPNTVQITLTKSTPYFLKLVAFANLAIVKKANVEKFGEQFTQPGNLVSSGAYKLKYWKIGDKVTTERNPNYWNNSKTVIDTVNYFPISDVNTELQMFQTGQLDFTYDIPSDKFQDLKKTLGKQLFAKPYLSMYFIDFNNNIAPFKNNPKLRQALSMAIDRKVIAEKVTGRGEIPSYDIVPFGTSSYKQQNYSWEKLTPEQRIAEAQKLYKEAGYSKEKPLTISYSYNTNALHKKVAIALSSMWEQNLGVKVSLTNQEWKVFLTERMEGRYVTARDGWIADYNDPSSFLDLFQSKYPQNNSKYKNPKYDELITKASLEQNLEKRSKILEQASLVMMNDYPAIPLYTYVTTHLVKSHLGGHSGNNPLDHQYTRNFYIIDNLTSASR</sequence>
<evidence type="ECO:0000313" key="8">
    <source>
        <dbReference type="Proteomes" id="UP000437748"/>
    </source>
</evidence>
<dbReference type="Gene3D" id="3.90.76.10">
    <property type="entry name" value="Dipeptide-binding Protein, Domain 1"/>
    <property type="match status" value="1"/>
</dbReference>
<dbReference type="FunFam" id="3.10.105.10:FF:000001">
    <property type="entry name" value="Oligopeptide ABC transporter, oligopeptide-binding protein"/>
    <property type="match status" value="1"/>
</dbReference>
<evidence type="ECO:0000259" key="6">
    <source>
        <dbReference type="Pfam" id="PF00496"/>
    </source>
</evidence>
<dbReference type="FunFam" id="3.90.76.10:FF:000001">
    <property type="entry name" value="Oligopeptide ABC transporter substrate-binding protein"/>
    <property type="match status" value="1"/>
</dbReference>
<dbReference type="PIRSF" id="PIRSF002741">
    <property type="entry name" value="MppA"/>
    <property type="match status" value="1"/>
</dbReference>